<dbReference type="SUPFAM" id="SSF57938">
    <property type="entry name" value="DnaJ/Hsp40 cysteine-rich domain"/>
    <property type="match status" value="1"/>
</dbReference>
<evidence type="ECO:0000313" key="1">
    <source>
        <dbReference type="Proteomes" id="UP000694871"/>
    </source>
</evidence>
<evidence type="ECO:0000313" key="2">
    <source>
        <dbReference type="RefSeq" id="XP_015268178.1"/>
    </source>
</evidence>
<dbReference type="PANTHER" id="PTHR48465">
    <property type="entry name" value="PROTEIN SSUH2 HOMOLOG"/>
    <property type="match status" value="1"/>
</dbReference>
<dbReference type="Gene3D" id="2.10.230.10">
    <property type="entry name" value="Heat shock protein DnaJ, cysteine-rich domain"/>
    <property type="match status" value="1"/>
</dbReference>
<proteinExistence type="predicted"/>
<keyword evidence="1" id="KW-1185">Reference proteome</keyword>
<organism evidence="1 2">
    <name type="scientific">Gekko japonicus</name>
    <name type="common">Schlegel's Japanese gecko</name>
    <dbReference type="NCBI Taxonomy" id="146911"/>
    <lineage>
        <taxon>Eukaryota</taxon>
        <taxon>Metazoa</taxon>
        <taxon>Chordata</taxon>
        <taxon>Craniata</taxon>
        <taxon>Vertebrata</taxon>
        <taxon>Euteleostomi</taxon>
        <taxon>Lepidosauria</taxon>
        <taxon>Squamata</taxon>
        <taxon>Bifurcata</taxon>
        <taxon>Gekkota</taxon>
        <taxon>Gekkonidae</taxon>
        <taxon>Gekkoninae</taxon>
        <taxon>Gekko</taxon>
    </lineage>
</organism>
<protein>
    <submittedName>
        <fullName evidence="2">Protein SSUH2 homolog</fullName>
    </submittedName>
</protein>
<dbReference type="InterPro" id="IPR052789">
    <property type="entry name" value="SSUH2_homolog"/>
</dbReference>
<gene>
    <name evidence="2" type="primary">LOC107111686</name>
</gene>
<reference evidence="2" key="1">
    <citation type="submission" date="2025-08" db="UniProtKB">
        <authorList>
            <consortium name="RefSeq"/>
        </authorList>
    </citation>
    <scope>IDENTIFICATION</scope>
</reference>
<dbReference type="PANTHER" id="PTHR48465:SF1">
    <property type="entry name" value="PROTEIN SSUH2 HOMOLOG"/>
    <property type="match status" value="1"/>
</dbReference>
<dbReference type="GeneID" id="107111686"/>
<dbReference type="RefSeq" id="XP_015268178.1">
    <property type="nucleotide sequence ID" value="XM_015412692.1"/>
</dbReference>
<dbReference type="Proteomes" id="UP000694871">
    <property type="component" value="Unplaced"/>
</dbReference>
<accession>A0ABM1K391</accession>
<feature type="non-terminal residue" evidence="2">
    <location>
        <position position="1"/>
    </location>
</feature>
<name>A0ABM1K391_GEKJA</name>
<sequence length="301" mass="34223">IPCISEAEAREAFLEYASSHCCYSSSPAKEMVVKDLQAFNTYRYRLETFTESRSLEWRTKPFTGKIDVPVVVADLPWNVPVAVPKMFENNTEEVMMPHTTSIKECSVCMASGKITCKQCSGRTKDQCHWCKGTGVFISDTCSHCSGTGSSSTLCRACSGRGTVNCKDCNGQGRLLTYNALVVNWKNDVFEYVAHQRSDFPAKLFQAVTGQKLFVDEQDMIYPIINFPDSSINDASRNAVERHRSQFTSTSRILRQKQTIEHIPLTRVEYRWHEASFSFYVYGNERKVYTEDYPKKCCCTII</sequence>
<dbReference type="InterPro" id="IPR036410">
    <property type="entry name" value="HSP_DnaJ_Cys-rich_dom_sf"/>
</dbReference>